<evidence type="ECO:0000313" key="1">
    <source>
        <dbReference type="EMBL" id="KAF9651322.1"/>
    </source>
</evidence>
<reference evidence="1" key="1">
    <citation type="submission" date="2019-10" db="EMBL/GenBank/DDBJ databases">
        <authorList>
            <consortium name="DOE Joint Genome Institute"/>
            <person name="Kuo A."/>
            <person name="Miyauchi S."/>
            <person name="Kiss E."/>
            <person name="Drula E."/>
            <person name="Kohler A."/>
            <person name="Sanchez-Garcia M."/>
            <person name="Andreopoulos B."/>
            <person name="Barry K.W."/>
            <person name="Bonito G."/>
            <person name="Buee M."/>
            <person name="Carver A."/>
            <person name="Chen C."/>
            <person name="Cichocki N."/>
            <person name="Clum A."/>
            <person name="Culley D."/>
            <person name="Crous P.W."/>
            <person name="Fauchery L."/>
            <person name="Girlanda M."/>
            <person name="Hayes R."/>
            <person name="Keri Z."/>
            <person name="Labutti K."/>
            <person name="Lipzen A."/>
            <person name="Lombard V."/>
            <person name="Magnuson J."/>
            <person name="Maillard F."/>
            <person name="Morin E."/>
            <person name="Murat C."/>
            <person name="Nolan M."/>
            <person name="Ohm R."/>
            <person name="Pangilinan J."/>
            <person name="Pereira M."/>
            <person name="Perotto S."/>
            <person name="Peter M."/>
            <person name="Riley R."/>
            <person name="Sitrit Y."/>
            <person name="Stielow B."/>
            <person name="Szollosi G."/>
            <person name="Zifcakova L."/>
            <person name="Stursova M."/>
            <person name="Spatafora J.W."/>
            <person name="Tedersoo L."/>
            <person name="Vaario L.-M."/>
            <person name="Yamada A."/>
            <person name="Yan M."/>
            <person name="Wang P."/>
            <person name="Xu J."/>
            <person name="Bruns T."/>
            <person name="Baldrian P."/>
            <person name="Vilgalys R."/>
            <person name="Henrissat B."/>
            <person name="Grigoriev I.V."/>
            <person name="Hibbett D."/>
            <person name="Nagy L.G."/>
            <person name="Martin F.M."/>
        </authorList>
    </citation>
    <scope>NUCLEOTIDE SEQUENCE</scope>
    <source>
        <strain evidence="1">P2</strain>
    </source>
</reference>
<organism evidence="1 2">
    <name type="scientific">Thelephora ganbajun</name>
    <name type="common">Ganba fungus</name>
    <dbReference type="NCBI Taxonomy" id="370292"/>
    <lineage>
        <taxon>Eukaryota</taxon>
        <taxon>Fungi</taxon>
        <taxon>Dikarya</taxon>
        <taxon>Basidiomycota</taxon>
        <taxon>Agaricomycotina</taxon>
        <taxon>Agaricomycetes</taxon>
        <taxon>Thelephorales</taxon>
        <taxon>Thelephoraceae</taxon>
        <taxon>Thelephora</taxon>
    </lineage>
</organism>
<feature type="non-terminal residue" evidence="1">
    <location>
        <position position="126"/>
    </location>
</feature>
<feature type="non-terminal residue" evidence="1">
    <location>
        <position position="1"/>
    </location>
</feature>
<keyword evidence="2" id="KW-1185">Reference proteome</keyword>
<dbReference type="EMBL" id="MU117976">
    <property type="protein sequence ID" value="KAF9651322.1"/>
    <property type="molecule type" value="Genomic_DNA"/>
</dbReference>
<accession>A0ACB6ZP66</accession>
<gene>
    <name evidence="1" type="ORF">BDM02DRAFT_3084664</name>
</gene>
<reference evidence="1" key="2">
    <citation type="journal article" date="2020" name="Nat. Commun.">
        <title>Large-scale genome sequencing of mycorrhizal fungi provides insights into the early evolution of symbiotic traits.</title>
        <authorList>
            <person name="Miyauchi S."/>
            <person name="Kiss E."/>
            <person name="Kuo A."/>
            <person name="Drula E."/>
            <person name="Kohler A."/>
            <person name="Sanchez-Garcia M."/>
            <person name="Morin E."/>
            <person name="Andreopoulos B."/>
            <person name="Barry K.W."/>
            <person name="Bonito G."/>
            <person name="Buee M."/>
            <person name="Carver A."/>
            <person name="Chen C."/>
            <person name="Cichocki N."/>
            <person name="Clum A."/>
            <person name="Culley D."/>
            <person name="Crous P.W."/>
            <person name="Fauchery L."/>
            <person name="Girlanda M."/>
            <person name="Hayes R.D."/>
            <person name="Keri Z."/>
            <person name="LaButti K."/>
            <person name="Lipzen A."/>
            <person name="Lombard V."/>
            <person name="Magnuson J."/>
            <person name="Maillard F."/>
            <person name="Murat C."/>
            <person name="Nolan M."/>
            <person name="Ohm R.A."/>
            <person name="Pangilinan J."/>
            <person name="Pereira M.F."/>
            <person name="Perotto S."/>
            <person name="Peter M."/>
            <person name="Pfister S."/>
            <person name="Riley R."/>
            <person name="Sitrit Y."/>
            <person name="Stielow J.B."/>
            <person name="Szollosi G."/>
            <person name="Zifcakova L."/>
            <person name="Stursova M."/>
            <person name="Spatafora J.W."/>
            <person name="Tedersoo L."/>
            <person name="Vaario L.M."/>
            <person name="Yamada A."/>
            <person name="Yan M."/>
            <person name="Wang P."/>
            <person name="Xu J."/>
            <person name="Bruns T."/>
            <person name="Baldrian P."/>
            <person name="Vilgalys R."/>
            <person name="Dunand C."/>
            <person name="Henrissat B."/>
            <person name="Grigoriev I.V."/>
            <person name="Hibbett D."/>
            <person name="Nagy L.G."/>
            <person name="Martin F.M."/>
        </authorList>
    </citation>
    <scope>NUCLEOTIDE SEQUENCE</scope>
    <source>
        <strain evidence="1">P2</strain>
    </source>
</reference>
<proteinExistence type="predicted"/>
<keyword evidence="1" id="KW-0238">DNA-binding</keyword>
<sequence>HEASRRPFRPYTSPNHNVTKGRYITSNDPRGYIPVYEYPLLGQWIMMDTDDGYILWTGIWKALGHSKADIVKMVESEPELAARIRRVRGGYLKIQGTWMPYEVGSSQFIRVAWHIRYDLVPLFGYV</sequence>
<name>A0ACB6ZP66_THEGA</name>
<dbReference type="Proteomes" id="UP000886501">
    <property type="component" value="Unassembled WGS sequence"/>
</dbReference>
<evidence type="ECO:0000313" key="2">
    <source>
        <dbReference type="Proteomes" id="UP000886501"/>
    </source>
</evidence>
<protein>
    <submittedName>
        <fullName evidence="1">DNA-binding domain of Mlu1-box binding protein MBP1</fullName>
    </submittedName>
</protein>
<comment type="caution">
    <text evidence="1">The sequence shown here is derived from an EMBL/GenBank/DDBJ whole genome shotgun (WGS) entry which is preliminary data.</text>
</comment>